<dbReference type="RefSeq" id="XP_033386767.1">
    <property type="nucleotide sequence ID" value="XM_033521499.1"/>
</dbReference>
<dbReference type="OrthoDB" id="4060227at2759"/>
<dbReference type="InterPro" id="IPR001138">
    <property type="entry name" value="Zn2Cys6_DnaBD"/>
</dbReference>
<evidence type="ECO:0000256" key="5">
    <source>
        <dbReference type="ARBA" id="ARBA00023163"/>
    </source>
</evidence>
<keyword evidence="3" id="KW-0805">Transcription regulation</keyword>
<proteinExistence type="predicted"/>
<dbReference type="GO" id="GO:0000981">
    <property type="term" value="F:DNA-binding transcription factor activity, RNA polymerase II-specific"/>
    <property type="evidence" value="ECO:0007669"/>
    <property type="project" value="InterPro"/>
</dbReference>
<evidence type="ECO:0000256" key="7">
    <source>
        <dbReference type="SAM" id="MobiDB-lite"/>
    </source>
</evidence>
<dbReference type="GO" id="GO:0006351">
    <property type="term" value="P:DNA-templated transcription"/>
    <property type="evidence" value="ECO:0007669"/>
    <property type="project" value="InterPro"/>
</dbReference>
<evidence type="ECO:0000256" key="1">
    <source>
        <dbReference type="ARBA" id="ARBA00004123"/>
    </source>
</evidence>
<comment type="subcellular location">
    <subcellularLocation>
        <location evidence="1">Nucleus</location>
    </subcellularLocation>
</comment>
<dbReference type="Proteomes" id="UP000799778">
    <property type="component" value="Unassembled WGS sequence"/>
</dbReference>
<organism evidence="9 10">
    <name type="scientific">Aaosphaeria arxii CBS 175.79</name>
    <dbReference type="NCBI Taxonomy" id="1450172"/>
    <lineage>
        <taxon>Eukaryota</taxon>
        <taxon>Fungi</taxon>
        <taxon>Dikarya</taxon>
        <taxon>Ascomycota</taxon>
        <taxon>Pezizomycotina</taxon>
        <taxon>Dothideomycetes</taxon>
        <taxon>Pleosporomycetidae</taxon>
        <taxon>Pleosporales</taxon>
        <taxon>Pleosporales incertae sedis</taxon>
        <taxon>Aaosphaeria</taxon>
    </lineage>
</organism>
<feature type="domain" description="Zn(2)-C6 fungal-type" evidence="8">
    <location>
        <begin position="7"/>
        <end position="39"/>
    </location>
</feature>
<keyword evidence="4" id="KW-0238">DNA-binding</keyword>
<dbReference type="GO" id="GO:0005634">
    <property type="term" value="C:nucleus"/>
    <property type="evidence" value="ECO:0007669"/>
    <property type="project" value="UniProtKB-SubCell"/>
</dbReference>
<evidence type="ECO:0000259" key="8">
    <source>
        <dbReference type="PROSITE" id="PS50048"/>
    </source>
</evidence>
<evidence type="ECO:0000256" key="6">
    <source>
        <dbReference type="ARBA" id="ARBA00023242"/>
    </source>
</evidence>
<dbReference type="CDD" id="cd00067">
    <property type="entry name" value="GAL4"/>
    <property type="match status" value="1"/>
</dbReference>
<dbReference type="PROSITE" id="PS00463">
    <property type="entry name" value="ZN2_CY6_FUNGAL_1"/>
    <property type="match status" value="1"/>
</dbReference>
<dbReference type="Pfam" id="PF00172">
    <property type="entry name" value="Zn_clus"/>
    <property type="match status" value="1"/>
</dbReference>
<dbReference type="PANTHER" id="PTHR31845">
    <property type="entry name" value="FINGER DOMAIN PROTEIN, PUTATIVE-RELATED"/>
    <property type="match status" value="1"/>
</dbReference>
<sequence length="609" mass="68119">MGRQNKACSICRGLKIKCTMPETPGPCRRCHNRGLVCLVDRNPQASLSEESNRWRNDVSGQIQQLQTAVDVLLRMSNLPQLSSYNERPQPTADIQQDLTPEDEARTSGHVSDGDDSLPAAPIMTPVVPVDDNIYSLPINYLYEVTRLPSLATGPSSPSAQRSRISHDFISRGLVPIVTAERLFTHFVTRIDYFCYGLTCPHATLEELRASSTVLTAAVCAVSALHDPEGSTVFKVCHAEYQRLVTKNMFAVVHSTDDVRALIIGAYWLANLSYTVLGHAIRIAMRLNYHLAYYAAIRDSKVEDIEKARLWYILYILDHHSSILYGRPVMISADEEPHQQWETFIQSNGNQEVDLRMSSQVALYHITSKVKNIFGSHSTQAVPEHFLTQLRGYFSELDRWYMCWGDRMPRNAFVGWFPRDGASLHYHFARMHLCSYIFRGTSVESIAASSPQVKEYAIVAVTSATAVLELIMERPDLRTALVGMPIYFHAMITFAAVFLIKAAKANFPEPAAVDTTTVLTLVENWVRELRTQKASQQHLVYHLANGLEGFLKALSNPDLDVSIISGPIRTLGGDPASTNYIMDSMFMLDAFNLFQYPGTAGSMEGGMLPE</sequence>
<evidence type="ECO:0000256" key="4">
    <source>
        <dbReference type="ARBA" id="ARBA00023125"/>
    </source>
</evidence>
<dbReference type="InterPro" id="IPR007219">
    <property type="entry name" value="XnlR_reg_dom"/>
</dbReference>
<dbReference type="GO" id="GO:0000976">
    <property type="term" value="F:transcription cis-regulatory region binding"/>
    <property type="evidence" value="ECO:0007669"/>
    <property type="project" value="TreeGrafter"/>
</dbReference>
<dbReference type="Gene3D" id="4.10.240.10">
    <property type="entry name" value="Zn(2)-C6 fungal-type DNA-binding domain"/>
    <property type="match status" value="1"/>
</dbReference>
<dbReference type="SMART" id="SM00906">
    <property type="entry name" value="Fungal_trans"/>
    <property type="match status" value="1"/>
</dbReference>
<dbReference type="GeneID" id="54278896"/>
<dbReference type="SMART" id="SM00066">
    <property type="entry name" value="GAL4"/>
    <property type="match status" value="1"/>
</dbReference>
<dbReference type="InterPro" id="IPR036864">
    <property type="entry name" value="Zn2-C6_fun-type_DNA-bd_sf"/>
</dbReference>
<dbReference type="AlphaFoldDB" id="A0A6A5XYQ5"/>
<evidence type="ECO:0000313" key="9">
    <source>
        <dbReference type="EMBL" id="KAF2018428.1"/>
    </source>
</evidence>
<evidence type="ECO:0000313" key="10">
    <source>
        <dbReference type="Proteomes" id="UP000799778"/>
    </source>
</evidence>
<dbReference type="InterPro" id="IPR051089">
    <property type="entry name" value="prtT"/>
</dbReference>
<accession>A0A6A5XYQ5</accession>
<dbReference type="EMBL" id="ML978068">
    <property type="protein sequence ID" value="KAF2018428.1"/>
    <property type="molecule type" value="Genomic_DNA"/>
</dbReference>
<keyword evidence="2" id="KW-0479">Metal-binding</keyword>
<keyword evidence="6" id="KW-0539">Nucleus</keyword>
<evidence type="ECO:0000256" key="2">
    <source>
        <dbReference type="ARBA" id="ARBA00022723"/>
    </source>
</evidence>
<dbReference type="GO" id="GO:0008270">
    <property type="term" value="F:zinc ion binding"/>
    <property type="evidence" value="ECO:0007669"/>
    <property type="project" value="InterPro"/>
</dbReference>
<name>A0A6A5XYQ5_9PLEO</name>
<dbReference type="PROSITE" id="PS50048">
    <property type="entry name" value="ZN2_CY6_FUNGAL_2"/>
    <property type="match status" value="1"/>
</dbReference>
<dbReference type="PANTHER" id="PTHR31845:SF17">
    <property type="entry name" value="ZN(II)2CYS6 TRANSCRIPTION FACTOR (EUROFUNG)"/>
    <property type="match status" value="1"/>
</dbReference>
<keyword evidence="5" id="KW-0804">Transcription</keyword>
<keyword evidence="10" id="KW-1185">Reference proteome</keyword>
<feature type="region of interest" description="Disordered" evidence="7">
    <location>
        <begin position="99"/>
        <end position="119"/>
    </location>
</feature>
<gene>
    <name evidence="9" type="ORF">BU24DRAFT_170800</name>
</gene>
<dbReference type="CDD" id="cd12148">
    <property type="entry name" value="fungal_TF_MHR"/>
    <property type="match status" value="1"/>
</dbReference>
<reference evidence="9" key="1">
    <citation type="journal article" date="2020" name="Stud. Mycol.">
        <title>101 Dothideomycetes genomes: a test case for predicting lifestyles and emergence of pathogens.</title>
        <authorList>
            <person name="Haridas S."/>
            <person name="Albert R."/>
            <person name="Binder M."/>
            <person name="Bloem J."/>
            <person name="Labutti K."/>
            <person name="Salamov A."/>
            <person name="Andreopoulos B."/>
            <person name="Baker S."/>
            <person name="Barry K."/>
            <person name="Bills G."/>
            <person name="Bluhm B."/>
            <person name="Cannon C."/>
            <person name="Castanera R."/>
            <person name="Culley D."/>
            <person name="Daum C."/>
            <person name="Ezra D."/>
            <person name="Gonzalez J."/>
            <person name="Henrissat B."/>
            <person name="Kuo A."/>
            <person name="Liang C."/>
            <person name="Lipzen A."/>
            <person name="Lutzoni F."/>
            <person name="Magnuson J."/>
            <person name="Mondo S."/>
            <person name="Nolan M."/>
            <person name="Ohm R."/>
            <person name="Pangilinan J."/>
            <person name="Park H.-J."/>
            <person name="Ramirez L."/>
            <person name="Alfaro M."/>
            <person name="Sun H."/>
            <person name="Tritt A."/>
            <person name="Yoshinaga Y."/>
            <person name="Zwiers L.-H."/>
            <person name="Turgeon B."/>
            <person name="Goodwin S."/>
            <person name="Spatafora J."/>
            <person name="Crous P."/>
            <person name="Grigoriev I."/>
        </authorList>
    </citation>
    <scope>NUCLEOTIDE SEQUENCE</scope>
    <source>
        <strain evidence="9">CBS 175.79</strain>
    </source>
</reference>
<dbReference type="SUPFAM" id="SSF57701">
    <property type="entry name" value="Zn2/Cys6 DNA-binding domain"/>
    <property type="match status" value="1"/>
</dbReference>
<evidence type="ECO:0000256" key="3">
    <source>
        <dbReference type="ARBA" id="ARBA00023015"/>
    </source>
</evidence>
<protein>
    <recommendedName>
        <fullName evidence="8">Zn(2)-C6 fungal-type domain-containing protein</fullName>
    </recommendedName>
</protein>